<proteinExistence type="predicted"/>
<reference evidence="2" key="1">
    <citation type="submission" date="2021-06" db="EMBL/GenBank/DDBJ databases">
        <authorList>
            <person name="Kallberg Y."/>
            <person name="Tangrot J."/>
            <person name="Rosling A."/>
        </authorList>
    </citation>
    <scope>NUCLEOTIDE SEQUENCE</scope>
    <source>
        <strain evidence="2">MA453B</strain>
    </source>
</reference>
<name>A0A9N9HLG6_9GLOM</name>
<gene>
    <name evidence="2" type="ORF">DERYTH_LOCUS12269</name>
</gene>
<evidence type="ECO:0000313" key="2">
    <source>
        <dbReference type="EMBL" id="CAG8689302.1"/>
    </source>
</evidence>
<evidence type="ECO:0000313" key="3">
    <source>
        <dbReference type="Proteomes" id="UP000789405"/>
    </source>
</evidence>
<feature type="non-terminal residue" evidence="2">
    <location>
        <position position="97"/>
    </location>
</feature>
<feature type="transmembrane region" description="Helical" evidence="1">
    <location>
        <begin position="12"/>
        <end position="28"/>
    </location>
</feature>
<dbReference type="Proteomes" id="UP000789405">
    <property type="component" value="Unassembled WGS sequence"/>
</dbReference>
<dbReference type="AlphaFoldDB" id="A0A9N9HLG6"/>
<accession>A0A9N9HLG6</accession>
<keyword evidence="1" id="KW-0472">Membrane</keyword>
<organism evidence="2 3">
    <name type="scientific">Dentiscutata erythropus</name>
    <dbReference type="NCBI Taxonomy" id="1348616"/>
    <lineage>
        <taxon>Eukaryota</taxon>
        <taxon>Fungi</taxon>
        <taxon>Fungi incertae sedis</taxon>
        <taxon>Mucoromycota</taxon>
        <taxon>Glomeromycotina</taxon>
        <taxon>Glomeromycetes</taxon>
        <taxon>Diversisporales</taxon>
        <taxon>Gigasporaceae</taxon>
        <taxon>Dentiscutata</taxon>
    </lineage>
</organism>
<sequence>IDIWWQSIFGNHLGWWFGCGTVALHYLLSRRYSKCGLLQYSSGSLSTFLKRHVGPSECCRKECPVDIFVELLSSLEKEHRTGLTLNGRARLLSNWIC</sequence>
<protein>
    <submittedName>
        <fullName evidence="2">9067_t:CDS:1</fullName>
    </submittedName>
</protein>
<keyword evidence="1" id="KW-0812">Transmembrane</keyword>
<keyword evidence="3" id="KW-1185">Reference proteome</keyword>
<keyword evidence="1" id="KW-1133">Transmembrane helix</keyword>
<dbReference type="EMBL" id="CAJVPY010007950">
    <property type="protein sequence ID" value="CAG8689302.1"/>
    <property type="molecule type" value="Genomic_DNA"/>
</dbReference>
<evidence type="ECO:0000256" key="1">
    <source>
        <dbReference type="SAM" id="Phobius"/>
    </source>
</evidence>
<comment type="caution">
    <text evidence="2">The sequence shown here is derived from an EMBL/GenBank/DDBJ whole genome shotgun (WGS) entry which is preliminary data.</text>
</comment>